<evidence type="ECO:0000313" key="2">
    <source>
        <dbReference type="EMBL" id="CAK9010465.1"/>
    </source>
</evidence>
<organism evidence="2 3">
    <name type="scientific">Durusdinium trenchii</name>
    <dbReference type="NCBI Taxonomy" id="1381693"/>
    <lineage>
        <taxon>Eukaryota</taxon>
        <taxon>Sar</taxon>
        <taxon>Alveolata</taxon>
        <taxon>Dinophyceae</taxon>
        <taxon>Suessiales</taxon>
        <taxon>Symbiodiniaceae</taxon>
        <taxon>Durusdinium</taxon>
    </lineage>
</organism>
<evidence type="ECO:0000256" key="1">
    <source>
        <dbReference type="SAM" id="MobiDB-lite"/>
    </source>
</evidence>
<gene>
    <name evidence="2" type="ORF">SCF082_LOCUS10691</name>
</gene>
<proteinExistence type="predicted"/>
<dbReference type="EMBL" id="CAXAMM010006280">
    <property type="protein sequence ID" value="CAK9010465.1"/>
    <property type="molecule type" value="Genomic_DNA"/>
</dbReference>
<evidence type="ECO:0000313" key="3">
    <source>
        <dbReference type="Proteomes" id="UP001642464"/>
    </source>
</evidence>
<feature type="compositionally biased region" description="Basic and acidic residues" evidence="1">
    <location>
        <begin position="1"/>
        <end position="20"/>
    </location>
</feature>
<keyword evidence="3" id="KW-1185">Reference proteome</keyword>
<reference evidence="2 3" key="1">
    <citation type="submission" date="2024-02" db="EMBL/GenBank/DDBJ databases">
        <authorList>
            <person name="Chen Y."/>
            <person name="Shah S."/>
            <person name="Dougan E. K."/>
            <person name="Thang M."/>
            <person name="Chan C."/>
        </authorList>
    </citation>
    <scope>NUCLEOTIDE SEQUENCE [LARGE SCALE GENOMIC DNA]</scope>
</reference>
<accession>A0ABP0J7V5</accession>
<comment type="caution">
    <text evidence="2">The sequence shown here is derived from an EMBL/GenBank/DDBJ whole genome shotgun (WGS) entry which is preliminary data.</text>
</comment>
<protein>
    <submittedName>
        <fullName evidence="2">Dehydrogenase/reductase SDR family protein 7-like</fullName>
    </submittedName>
</protein>
<name>A0ABP0J7V5_9DINO</name>
<feature type="region of interest" description="Disordered" evidence="1">
    <location>
        <begin position="1"/>
        <end position="26"/>
    </location>
</feature>
<dbReference type="Proteomes" id="UP001642464">
    <property type="component" value="Unassembled WGS sequence"/>
</dbReference>
<sequence length="91" mass="10306">MFPSQKHGDVESRKYPEGHTSKGVAPEVLAPEVLKTIAQKQPEMVPAALDARLARLLRTLCPSLLFLIMRRRAKKEAKQRLAEEDERKKAT</sequence>